<dbReference type="EMBL" id="JAIOIV010000090">
    <property type="protein sequence ID" value="MBZ0156802.1"/>
    <property type="molecule type" value="Genomic_DNA"/>
</dbReference>
<comment type="caution">
    <text evidence="1">The sequence shown here is derived from an EMBL/GenBank/DDBJ whole genome shotgun (WGS) entry which is preliminary data.</text>
</comment>
<evidence type="ECO:0000313" key="1">
    <source>
        <dbReference type="EMBL" id="MBZ0156802.1"/>
    </source>
</evidence>
<accession>A0A953JBC0</accession>
<proteinExistence type="predicted"/>
<dbReference type="AlphaFoldDB" id="A0A953JBC0"/>
<gene>
    <name evidence="1" type="ORF">K8I29_11420</name>
</gene>
<reference evidence="1" key="2">
    <citation type="submission" date="2021-08" db="EMBL/GenBank/DDBJ databases">
        <authorList>
            <person name="Dalcin Martins P."/>
        </authorList>
    </citation>
    <scope>NUCLEOTIDE SEQUENCE</scope>
    <source>
        <strain evidence="1">MAG_39</strain>
    </source>
</reference>
<dbReference type="Proteomes" id="UP000705867">
    <property type="component" value="Unassembled WGS sequence"/>
</dbReference>
<sequence>MTKKGGEMEYGEFVQLVQSRAGIASFEEAENVGKKEHAGYATADLHVRAAISVPVEVVSSEAIRNAIAGLPKEMRIPFEKALAAPHAGAI</sequence>
<organism evidence="1 2">
    <name type="scientific">Candidatus Nitrobium versatile</name>
    <dbReference type="NCBI Taxonomy" id="2884831"/>
    <lineage>
        <taxon>Bacteria</taxon>
        <taxon>Pseudomonadati</taxon>
        <taxon>Nitrospirota</taxon>
        <taxon>Nitrospiria</taxon>
        <taxon>Nitrospirales</taxon>
        <taxon>Nitrospiraceae</taxon>
        <taxon>Candidatus Nitrobium</taxon>
    </lineage>
</organism>
<reference evidence="1" key="1">
    <citation type="journal article" date="2021" name="bioRxiv">
        <title>Unraveling nitrogen, sulfur and carbon metabolic pathways and microbial community transcriptional responses to substrate deprivation and toxicity stresses in a bioreactor mimicking anoxic brackish coastal sediment conditions.</title>
        <authorList>
            <person name="Martins P.D."/>
            <person name="Echeveste M.J."/>
            <person name="Arshad A."/>
            <person name="Kurth J."/>
            <person name="Ouboter H."/>
            <person name="Jetten M.S.M."/>
            <person name="Welte C.U."/>
        </authorList>
    </citation>
    <scope>NUCLEOTIDE SEQUENCE</scope>
    <source>
        <strain evidence="1">MAG_39</strain>
    </source>
</reference>
<protein>
    <submittedName>
        <fullName evidence="1">Uncharacterized protein</fullName>
    </submittedName>
</protein>
<evidence type="ECO:0000313" key="2">
    <source>
        <dbReference type="Proteomes" id="UP000705867"/>
    </source>
</evidence>
<name>A0A953JBC0_9BACT</name>